<dbReference type="SUPFAM" id="SSF48264">
    <property type="entry name" value="Cytochrome P450"/>
    <property type="match status" value="1"/>
</dbReference>
<dbReference type="GO" id="GO:0020037">
    <property type="term" value="F:heme binding"/>
    <property type="evidence" value="ECO:0007669"/>
    <property type="project" value="InterPro"/>
</dbReference>
<dbReference type="PROSITE" id="PS00113">
    <property type="entry name" value="ADENYLATE_KINASE"/>
    <property type="match status" value="1"/>
</dbReference>
<dbReference type="SUPFAM" id="SSF53271">
    <property type="entry name" value="PRTase-like"/>
    <property type="match status" value="1"/>
</dbReference>
<evidence type="ECO:0000256" key="4">
    <source>
        <dbReference type="ARBA" id="ARBA00022777"/>
    </source>
</evidence>
<evidence type="ECO:0000256" key="3">
    <source>
        <dbReference type="ARBA" id="ARBA00022741"/>
    </source>
</evidence>
<evidence type="ECO:0000313" key="6">
    <source>
        <dbReference type="EMBL" id="STX51568.1"/>
    </source>
</evidence>
<evidence type="ECO:0000256" key="2">
    <source>
        <dbReference type="ARBA" id="ARBA00022727"/>
    </source>
</evidence>
<dbReference type="GO" id="GO:0004017">
    <property type="term" value="F:AMP kinase activity"/>
    <property type="evidence" value="ECO:0007669"/>
    <property type="project" value="UniProtKB-EC"/>
</dbReference>
<keyword evidence="7" id="KW-1185">Reference proteome</keyword>
<evidence type="ECO:0000259" key="5">
    <source>
        <dbReference type="Pfam" id="PF00156"/>
    </source>
</evidence>
<evidence type="ECO:0000313" key="7">
    <source>
        <dbReference type="Proteomes" id="UP000254794"/>
    </source>
</evidence>
<proteinExistence type="predicted"/>
<organism evidence="6 7">
    <name type="scientific">Legionella busanensis</name>
    <dbReference type="NCBI Taxonomy" id="190655"/>
    <lineage>
        <taxon>Bacteria</taxon>
        <taxon>Pseudomonadati</taxon>
        <taxon>Pseudomonadota</taxon>
        <taxon>Gammaproteobacteria</taxon>
        <taxon>Legionellales</taxon>
        <taxon>Legionellaceae</taxon>
        <taxon>Legionella</taxon>
    </lineage>
</organism>
<keyword evidence="3" id="KW-0547">Nucleotide-binding</keyword>
<dbReference type="InterPro" id="IPR027417">
    <property type="entry name" value="P-loop_NTPase"/>
</dbReference>
<keyword evidence="1 6" id="KW-0808">Transferase</keyword>
<dbReference type="PRINTS" id="PR00094">
    <property type="entry name" value="ADENYLTKNASE"/>
</dbReference>
<dbReference type="Gene3D" id="3.40.50.2020">
    <property type="match status" value="1"/>
</dbReference>
<dbReference type="SUPFAM" id="SSF52540">
    <property type="entry name" value="P-loop containing nucleoside triphosphate hydrolases"/>
    <property type="match status" value="1"/>
</dbReference>
<dbReference type="Proteomes" id="UP000254794">
    <property type="component" value="Unassembled WGS sequence"/>
</dbReference>
<keyword evidence="4 6" id="KW-0418">Kinase</keyword>
<protein>
    <submittedName>
        <fullName evidence="6">Adenylate kinase</fullName>
        <ecNumber evidence="6">2.7.4.3</ecNumber>
    </submittedName>
</protein>
<dbReference type="InterPro" id="IPR033690">
    <property type="entry name" value="Adenylat_kinase_CS"/>
</dbReference>
<dbReference type="GO" id="GO:0005524">
    <property type="term" value="F:ATP binding"/>
    <property type="evidence" value="ECO:0007669"/>
    <property type="project" value="InterPro"/>
</dbReference>
<dbReference type="Pfam" id="PF00406">
    <property type="entry name" value="ADK"/>
    <property type="match status" value="1"/>
</dbReference>
<dbReference type="GO" id="GO:0004497">
    <property type="term" value="F:monooxygenase activity"/>
    <property type="evidence" value="ECO:0007669"/>
    <property type="project" value="InterPro"/>
</dbReference>
<dbReference type="Pfam" id="PF00156">
    <property type="entry name" value="Pribosyltran"/>
    <property type="match status" value="1"/>
</dbReference>
<dbReference type="EC" id="2.7.4.3" evidence="6"/>
<dbReference type="Gene3D" id="3.40.50.300">
    <property type="entry name" value="P-loop containing nucleotide triphosphate hydrolases"/>
    <property type="match status" value="1"/>
</dbReference>
<dbReference type="PANTHER" id="PTHR23359">
    <property type="entry name" value="NUCLEOTIDE KINASE"/>
    <property type="match status" value="1"/>
</dbReference>
<dbReference type="InterPro" id="IPR000836">
    <property type="entry name" value="PRTase_dom"/>
</dbReference>
<dbReference type="GO" id="GO:0005506">
    <property type="term" value="F:iron ion binding"/>
    <property type="evidence" value="ECO:0007669"/>
    <property type="project" value="InterPro"/>
</dbReference>
<dbReference type="CDD" id="cd06223">
    <property type="entry name" value="PRTases_typeI"/>
    <property type="match status" value="1"/>
</dbReference>
<accession>A0A378JLJ8</accession>
<evidence type="ECO:0000256" key="1">
    <source>
        <dbReference type="ARBA" id="ARBA00022679"/>
    </source>
</evidence>
<dbReference type="RefSeq" id="WP_115331197.1">
    <property type="nucleotide sequence ID" value="NZ_CAAAHP010000001.1"/>
</dbReference>
<reference evidence="6 7" key="1">
    <citation type="submission" date="2018-06" db="EMBL/GenBank/DDBJ databases">
        <authorList>
            <consortium name="Pathogen Informatics"/>
            <person name="Doyle S."/>
        </authorList>
    </citation>
    <scope>NUCLEOTIDE SEQUENCE [LARGE SCALE GENOMIC DNA]</scope>
    <source>
        <strain evidence="6 7">NCTC13316</strain>
    </source>
</reference>
<gene>
    <name evidence="6" type="primary">adk_3</name>
    <name evidence="6" type="ORF">NCTC13316_01664</name>
</gene>
<dbReference type="EMBL" id="UGOD01000001">
    <property type="protein sequence ID" value="STX51568.1"/>
    <property type="molecule type" value="Genomic_DNA"/>
</dbReference>
<keyword evidence="2" id="KW-0545">Nucleotide biosynthesis</keyword>
<dbReference type="CDD" id="cd01428">
    <property type="entry name" value="ADK"/>
    <property type="match status" value="1"/>
</dbReference>
<dbReference type="InterPro" id="IPR036396">
    <property type="entry name" value="Cyt_P450_sf"/>
</dbReference>
<sequence length="820" mass="93722">MKIILLASGPGSGKSTQGLALTAINKNFIYLSLGETVRQFLKDPEHPISKQYTNSISQGNLLPDEVIQQILATELLKSDYKDKVILLDGYPRTFAQYEDFNKTWGKPAGLIYLDINEEILALRMQSRDSSRSDNNDNAIKQRLKFYQENTKPVLEKIKGELGKDSITIATDGPVHATSIAIYSQLQRIKDIHPLLQKEQVTLQKPISTSIKPVGLSSLFTQWWHTGLEYSSIKAIQAEYQTQNFSFSILNKQVFFLQTPEEIKKVLAGKSHLGNVYRHFSQAAQLKYDFVATDSGDSHSYQNNDQINVWKLIHNAFGQVLKGDRQRIEYLTDKHLNNTFFAKKTFELDTTFDNFFSGFWAEYLFGQAVSLESYQRNRNQLLTIMKQCFYNNYYKILDPIGLTTWIYSHSVNNLLTEGKKTIQTFIKNSSVDSMVKRFEEALLRINEQEKLGLTKEKIAEILNDCVFDLIFEPDFLENVMYEALAFAVKENADLHDPAIREKVYQQGMNKGYLFPIRSRILEEAVTLNNGSILPAGSAVFLDLKTAGLYHSTGARRCVGQTFTHYFKEHFFNQIESVEFKVKEVTDPQERQSGNENVPLSPERLKVSWRLKRDEAMRQMPHHTYKGNQFFDVLSLQENVGLNQKMTKQISLKVEHFVEKNKISWQDLVIVSPEVRGIPIAAQVADRLLLPLFVIRKKGNNKMAEEFVQLQSFDKGYGDKDTVELPNEKIKALAGKKIIFIDDGLASGGSANACIQLLERQLDKECQPAKVVMILAALQHDYIKTTPKLSEHRTVKTLFDCRSKKDLRDMDKINQMAAMKCA</sequence>
<name>A0A378JLJ8_9GAMM</name>
<dbReference type="InterPro" id="IPR029057">
    <property type="entry name" value="PRTase-like"/>
</dbReference>
<dbReference type="OrthoDB" id="5632234at2"/>
<feature type="domain" description="Phosphoribosyltransferase" evidence="5">
    <location>
        <begin position="659"/>
        <end position="759"/>
    </location>
</feature>
<dbReference type="AlphaFoldDB" id="A0A378JLJ8"/>
<dbReference type="GO" id="GO:0016705">
    <property type="term" value="F:oxidoreductase activity, acting on paired donors, with incorporation or reduction of molecular oxygen"/>
    <property type="evidence" value="ECO:0007669"/>
    <property type="project" value="InterPro"/>
</dbReference>
<dbReference type="InterPro" id="IPR000850">
    <property type="entry name" value="Adenylat/UMP-CMP_kin"/>
</dbReference>